<reference evidence="11 12" key="1">
    <citation type="submission" date="2020-08" db="EMBL/GenBank/DDBJ databases">
        <title>Sequencing the genomes of 1000 actinobacteria strains.</title>
        <authorList>
            <person name="Klenk H.-P."/>
        </authorList>
    </citation>
    <scope>NUCLEOTIDE SEQUENCE [LARGE SCALE GENOMIC DNA]</scope>
    <source>
        <strain evidence="11 12">DSM 11053</strain>
    </source>
</reference>
<gene>
    <name evidence="10" type="primary">fluC</name>
    <name evidence="10" type="synonym">crcB</name>
    <name evidence="11" type="ORF">FHX39_001981</name>
</gene>
<proteinExistence type="inferred from homology"/>
<dbReference type="PANTHER" id="PTHR28259:SF1">
    <property type="entry name" value="FLUORIDE EXPORT PROTEIN 1-RELATED"/>
    <property type="match status" value="1"/>
</dbReference>
<evidence type="ECO:0000256" key="4">
    <source>
        <dbReference type="ARBA" id="ARBA00022989"/>
    </source>
</evidence>
<evidence type="ECO:0000256" key="1">
    <source>
        <dbReference type="ARBA" id="ARBA00004651"/>
    </source>
</evidence>
<dbReference type="EMBL" id="JACHZG010000001">
    <property type="protein sequence ID" value="MBB3327037.1"/>
    <property type="molecule type" value="Genomic_DNA"/>
</dbReference>
<feature type="transmembrane region" description="Helical" evidence="10">
    <location>
        <begin position="62"/>
        <end position="83"/>
    </location>
</feature>
<keyword evidence="10" id="KW-0406">Ion transport</keyword>
<feature type="binding site" evidence="10">
    <location>
        <position position="76"/>
    </location>
    <ligand>
        <name>Na(+)</name>
        <dbReference type="ChEBI" id="CHEBI:29101"/>
        <note>structural</note>
    </ligand>
</feature>
<organism evidence="11 12">
    <name type="scientific">Microlunatus antarcticus</name>
    <dbReference type="NCBI Taxonomy" id="53388"/>
    <lineage>
        <taxon>Bacteria</taxon>
        <taxon>Bacillati</taxon>
        <taxon>Actinomycetota</taxon>
        <taxon>Actinomycetes</taxon>
        <taxon>Propionibacteriales</taxon>
        <taxon>Propionibacteriaceae</taxon>
        <taxon>Microlunatus</taxon>
    </lineage>
</organism>
<keyword evidence="5 10" id="KW-0472">Membrane</keyword>
<evidence type="ECO:0000313" key="11">
    <source>
        <dbReference type="EMBL" id="MBB3327037.1"/>
    </source>
</evidence>
<dbReference type="Pfam" id="PF02537">
    <property type="entry name" value="CRCB"/>
    <property type="match status" value="1"/>
</dbReference>
<dbReference type="Proteomes" id="UP000565572">
    <property type="component" value="Unassembled WGS sequence"/>
</dbReference>
<feature type="binding site" evidence="10">
    <location>
        <position position="73"/>
    </location>
    <ligand>
        <name>Na(+)</name>
        <dbReference type="ChEBI" id="CHEBI:29101"/>
        <note>structural</note>
    </ligand>
</feature>
<keyword evidence="3 10" id="KW-0812">Transmembrane</keyword>
<dbReference type="PANTHER" id="PTHR28259">
    <property type="entry name" value="FLUORIDE EXPORT PROTEIN 1-RELATED"/>
    <property type="match status" value="1"/>
</dbReference>
<dbReference type="InterPro" id="IPR003691">
    <property type="entry name" value="FluC"/>
</dbReference>
<feature type="transmembrane region" description="Helical" evidence="10">
    <location>
        <begin position="33"/>
        <end position="55"/>
    </location>
</feature>
<evidence type="ECO:0000256" key="7">
    <source>
        <dbReference type="ARBA" id="ARBA00035120"/>
    </source>
</evidence>
<comment type="similarity">
    <text evidence="7 10">Belongs to the fluoride channel Fluc/FEX (TC 1.A.43) family.</text>
</comment>
<dbReference type="RefSeq" id="WP_332836760.1">
    <property type="nucleotide sequence ID" value="NZ_JACHZG010000001.1"/>
</dbReference>
<dbReference type="GO" id="GO:0062054">
    <property type="term" value="F:fluoride channel activity"/>
    <property type="evidence" value="ECO:0007669"/>
    <property type="project" value="UniProtKB-UniRule"/>
</dbReference>
<accession>A0A7W5P748</accession>
<evidence type="ECO:0000256" key="6">
    <source>
        <dbReference type="ARBA" id="ARBA00023303"/>
    </source>
</evidence>
<dbReference type="GO" id="GO:0005886">
    <property type="term" value="C:plasma membrane"/>
    <property type="evidence" value="ECO:0007669"/>
    <property type="project" value="UniProtKB-SubCell"/>
</dbReference>
<sequence>MTLVLVCAAGAVGAALRFVVDGTIRARAKMRFPLATTVINVTGSLLLGALTGLALGHGVPQLWHAVVGTGLLGGYTTFSTASFETIRLAEDRRYVAALLNGAGMLVLAVAAAAAGVAIGLRV</sequence>
<keyword evidence="10" id="KW-0813">Transport</keyword>
<evidence type="ECO:0000256" key="2">
    <source>
        <dbReference type="ARBA" id="ARBA00022475"/>
    </source>
</evidence>
<keyword evidence="10" id="KW-0915">Sodium</keyword>
<dbReference type="GO" id="GO:0046872">
    <property type="term" value="F:metal ion binding"/>
    <property type="evidence" value="ECO:0007669"/>
    <property type="project" value="UniProtKB-KW"/>
</dbReference>
<keyword evidence="6 10" id="KW-0407">Ion channel</keyword>
<evidence type="ECO:0000256" key="5">
    <source>
        <dbReference type="ARBA" id="ARBA00023136"/>
    </source>
</evidence>
<dbReference type="AlphaFoldDB" id="A0A7W5P748"/>
<evidence type="ECO:0000256" key="9">
    <source>
        <dbReference type="ARBA" id="ARBA00049940"/>
    </source>
</evidence>
<evidence type="ECO:0000256" key="10">
    <source>
        <dbReference type="HAMAP-Rule" id="MF_00454"/>
    </source>
</evidence>
<comment type="subcellular location">
    <subcellularLocation>
        <location evidence="1 10">Cell membrane</location>
        <topology evidence="1 10">Multi-pass membrane protein</topology>
    </subcellularLocation>
</comment>
<evidence type="ECO:0000256" key="3">
    <source>
        <dbReference type="ARBA" id="ARBA00022692"/>
    </source>
</evidence>
<comment type="catalytic activity">
    <reaction evidence="8">
        <text>fluoride(in) = fluoride(out)</text>
        <dbReference type="Rhea" id="RHEA:76159"/>
        <dbReference type="ChEBI" id="CHEBI:17051"/>
    </reaction>
    <physiologicalReaction direction="left-to-right" evidence="8">
        <dbReference type="Rhea" id="RHEA:76160"/>
    </physiologicalReaction>
</comment>
<feature type="transmembrane region" description="Helical" evidence="10">
    <location>
        <begin position="95"/>
        <end position="120"/>
    </location>
</feature>
<dbReference type="GO" id="GO:0140114">
    <property type="term" value="P:cellular detoxification of fluoride"/>
    <property type="evidence" value="ECO:0007669"/>
    <property type="project" value="UniProtKB-UniRule"/>
</dbReference>
<comment type="caution">
    <text evidence="11">The sequence shown here is derived from an EMBL/GenBank/DDBJ whole genome shotgun (WGS) entry which is preliminary data.</text>
</comment>
<protein>
    <recommendedName>
        <fullName evidence="10">Fluoride-specific ion channel FluC</fullName>
    </recommendedName>
</protein>
<comment type="function">
    <text evidence="9 10">Fluoride-specific ion channel. Important for reducing fluoride concentration in the cell, thus reducing its toxicity.</text>
</comment>
<evidence type="ECO:0000256" key="8">
    <source>
        <dbReference type="ARBA" id="ARBA00035585"/>
    </source>
</evidence>
<keyword evidence="12" id="KW-1185">Reference proteome</keyword>
<keyword evidence="2 10" id="KW-1003">Cell membrane</keyword>
<evidence type="ECO:0000313" key="12">
    <source>
        <dbReference type="Proteomes" id="UP000565572"/>
    </source>
</evidence>
<name>A0A7W5P748_9ACTN</name>
<keyword evidence="10" id="KW-0479">Metal-binding</keyword>
<comment type="activity regulation">
    <text evidence="10">Na(+) is not transported, but it plays an essential structural role and its presence is essential for fluoride channel function.</text>
</comment>
<dbReference type="HAMAP" id="MF_00454">
    <property type="entry name" value="FluC"/>
    <property type="match status" value="1"/>
</dbReference>
<keyword evidence="4 10" id="KW-1133">Transmembrane helix</keyword>